<evidence type="ECO:0000256" key="1">
    <source>
        <dbReference type="SAM" id="Phobius"/>
    </source>
</evidence>
<name>A0ABU0AJ58_9BACI</name>
<dbReference type="EMBL" id="JAUSUB010000014">
    <property type="protein sequence ID" value="MDQ0271277.1"/>
    <property type="molecule type" value="Genomic_DNA"/>
</dbReference>
<dbReference type="Pfam" id="PF13687">
    <property type="entry name" value="DUF4153"/>
    <property type="match status" value="1"/>
</dbReference>
<feature type="transmembrane region" description="Helical" evidence="1">
    <location>
        <begin position="33"/>
        <end position="49"/>
    </location>
</feature>
<keyword evidence="1" id="KW-0472">Membrane</keyword>
<feature type="transmembrane region" description="Helical" evidence="1">
    <location>
        <begin position="314"/>
        <end position="335"/>
    </location>
</feature>
<dbReference type="RefSeq" id="WP_307476326.1">
    <property type="nucleotide sequence ID" value="NZ_JAUSUB010000014.1"/>
</dbReference>
<proteinExistence type="predicted"/>
<feature type="transmembrane region" description="Helical" evidence="1">
    <location>
        <begin position="382"/>
        <end position="399"/>
    </location>
</feature>
<feature type="transmembrane region" description="Helical" evidence="1">
    <location>
        <begin position="85"/>
        <end position="103"/>
    </location>
</feature>
<protein>
    <recommendedName>
        <fullName evidence="4">DUF4173 domain-containing protein</fullName>
    </recommendedName>
</protein>
<evidence type="ECO:0000313" key="3">
    <source>
        <dbReference type="Proteomes" id="UP001238088"/>
    </source>
</evidence>
<dbReference type="InterPro" id="IPR025291">
    <property type="entry name" value="DUF4153"/>
</dbReference>
<reference evidence="2 3" key="1">
    <citation type="submission" date="2023-07" db="EMBL/GenBank/DDBJ databases">
        <title>Genomic Encyclopedia of Type Strains, Phase IV (KMG-IV): sequencing the most valuable type-strain genomes for metagenomic binning, comparative biology and taxonomic classification.</title>
        <authorList>
            <person name="Goeker M."/>
        </authorList>
    </citation>
    <scope>NUCLEOTIDE SEQUENCE [LARGE SCALE GENOMIC DNA]</scope>
    <source>
        <strain evidence="2 3">DSM 23494</strain>
    </source>
</reference>
<dbReference type="Proteomes" id="UP001238088">
    <property type="component" value="Unassembled WGS sequence"/>
</dbReference>
<sequence>MEFKMAKTDWLFLILCLVLGIVAEQSFWRYEIGVSYFVFLAIFYSIFFWRFRKFSFSHQRLGYLILISIWVLAASYYLYDTTLFYSLNLIVIPGLVIFHLALITSPKKMEWHNLAFIGFVFQRLGKGIHFGAQTTGHIPKLLKREQHEKHYNIGKKILIGVLISVPFLFIILNLLISADDRFASMIWNLPNLVRFDAETIFRIVLVLIYTIGFFGFMQVLLQKPIQEMKEKMNQTMVMDGVITLTVLFLLNSVYIVFVAVQFQYFFSDTLAQSFTYAEYARRGFFELLLVTMINLSVITAVIQFTRVIQGTMKLLIRLTLSLLVALSAVLLLSAFDRMMMYEEAYGYTFTRVLVLSFMIFLFVIFAYTLVRIWLERLSLFHFYFIAALIYYVGINIVNLDKIVVEKNIARYEEKEKIDVNYMSYLSATGVLGLIDLYEKDPNVPGLKGVLREQKSNKNYFKRESWQSSNLTREKAYEKLTKLELK</sequence>
<gene>
    <name evidence="2" type="ORF">J2S17_003165</name>
</gene>
<comment type="caution">
    <text evidence="2">The sequence shown here is derived from an EMBL/GenBank/DDBJ whole genome shotgun (WGS) entry which is preliminary data.</text>
</comment>
<feature type="transmembrane region" description="Helical" evidence="1">
    <location>
        <begin position="284"/>
        <end position="302"/>
    </location>
</feature>
<feature type="transmembrane region" description="Helical" evidence="1">
    <location>
        <begin position="347"/>
        <end position="370"/>
    </location>
</feature>
<evidence type="ECO:0008006" key="4">
    <source>
        <dbReference type="Google" id="ProtNLM"/>
    </source>
</evidence>
<keyword evidence="1" id="KW-1133">Transmembrane helix</keyword>
<evidence type="ECO:0000313" key="2">
    <source>
        <dbReference type="EMBL" id="MDQ0271277.1"/>
    </source>
</evidence>
<keyword evidence="3" id="KW-1185">Reference proteome</keyword>
<organism evidence="2 3">
    <name type="scientific">Cytobacillus purgationiresistens</name>
    <dbReference type="NCBI Taxonomy" id="863449"/>
    <lineage>
        <taxon>Bacteria</taxon>
        <taxon>Bacillati</taxon>
        <taxon>Bacillota</taxon>
        <taxon>Bacilli</taxon>
        <taxon>Bacillales</taxon>
        <taxon>Bacillaceae</taxon>
        <taxon>Cytobacillus</taxon>
    </lineage>
</organism>
<feature type="transmembrane region" description="Helical" evidence="1">
    <location>
        <begin position="241"/>
        <end position="264"/>
    </location>
</feature>
<keyword evidence="1" id="KW-0812">Transmembrane</keyword>
<feature type="transmembrane region" description="Helical" evidence="1">
    <location>
        <begin position="199"/>
        <end position="221"/>
    </location>
</feature>
<accession>A0ABU0AJ58</accession>
<feature type="transmembrane region" description="Helical" evidence="1">
    <location>
        <begin position="61"/>
        <end position="79"/>
    </location>
</feature>
<feature type="transmembrane region" description="Helical" evidence="1">
    <location>
        <begin position="157"/>
        <end position="179"/>
    </location>
</feature>